<feature type="domain" description="Enolase C-terminal TIM barrel" evidence="16">
    <location>
        <begin position="139"/>
        <end position="425"/>
    </location>
</feature>
<evidence type="ECO:0000256" key="7">
    <source>
        <dbReference type="ARBA" id="ARBA00022723"/>
    </source>
</evidence>
<dbReference type="SUPFAM" id="SSF54826">
    <property type="entry name" value="Enolase N-terminal domain-like"/>
    <property type="match status" value="1"/>
</dbReference>
<evidence type="ECO:0000256" key="10">
    <source>
        <dbReference type="ARBA" id="ARBA00023239"/>
    </source>
</evidence>
<feature type="binding site" evidence="12 15">
    <location>
        <position position="242"/>
    </location>
    <ligand>
        <name>Mg(2+)</name>
        <dbReference type="ChEBI" id="CHEBI:18420"/>
    </ligand>
</feature>
<comment type="catalytic activity">
    <reaction evidence="12">
        <text>(2R)-2-phosphoglycerate = phosphoenolpyruvate + H2O</text>
        <dbReference type="Rhea" id="RHEA:10164"/>
        <dbReference type="ChEBI" id="CHEBI:15377"/>
        <dbReference type="ChEBI" id="CHEBI:58289"/>
        <dbReference type="ChEBI" id="CHEBI:58702"/>
        <dbReference type="EC" id="4.2.1.11"/>
    </reaction>
</comment>
<feature type="domain" description="Enolase N-terminal" evidence="17">
    <location>
        <begin position="4"/>
        <end position="134"/>
    </location>
</feature>
<comment type="cofactor">
    <cofactor evidence="15">
        <name>Mg(2+)</name>
        <dbReference type="ChEBI" id="CHEBI:18420"/>
    </cofactor>
    <text evidence="15">Mg(2+) is required for catalysis and for stabilizing the dimer.</text>
</comment>
<comment type="pathway">
    <text evidence="1 12">Carbohydrate degradation; glycolysis; pyruvate from D-glyceraldehyde 3-phosphate: step 4/5.</text>
</comment>
<evidence type="ECO:0000256" key="14">
    <source>
        <dbReference type="PIRSR" id="PIRSR001400-2"/>
    </source>
</evidence>
<dbReference type="InterPro" id="IPR020810">
    <property type="entry name" value="Enolase_C"/>
</dbReference>
<feature type="binding site" evidence="12">
    <location>
        <position position="366"/>
    </location>
    <ligand>
        <name>(2R)-2-phosphoglycerate</name>
        <dbReference type="ChEBI" id="CHEBI:58289"/>
    </ligand>
</feature>
<evidence type="ECO:0000256" key="4">
    <source>
        <dbReference type="ARBA" id="ARBA00017068"/>
    </source>
</evidence>
<dbReference type="PANTHER" id="PTHR11902:SF1">
    <property type="entry name" value="ENOLASE"/>
    <property type="match status" value="1"/>
</dbReference>
<dbReference type="GO" id="GO:0006096">
    <property type="term" value="P:glycolytic process"/>
    <property type="evidence" value="ECO:0007669"/>
    <property type="project" value="UniProtKB-UniRule"/>
</dbReference>
<evidence type="ECO:0000313" key="18">
    <source>
        <dbReference type="EMBL" id="MBB2159117.1"/>
    </source>
</evidence>
<evidence type="ECO:0000256" key="12">
    <source>
        <dbReference type="HAMAP-Rule" id="MF_00318"/>
    </source>
</evidence>
<feature type="binding site" evidence="12">
    <location>
        <position position="163"/>
    </location>
    <ligand>
        <name>(2R)-2-phosphoglycerate</name>
        <dbReference type="ChEBI" id="CHEBI:58289"/>
    </ligand>
</feature>
<comment type="function">
    <text evidence="11 12">Catalyzes the reversible conversion of 2-phosphoglycerate (2-PG) into phosphoenolpyruvate (PEP). It is essential for the degradation of carbohydrates via glycolysis.</text>
</comment>
<comment type="cofactor">
    <cofactor evidence="12">
        <name>Mg(2+)</name>
        <dbReference type="ChEBI" id="CHEBI:18420"/>
    </cofactor>
    <text evidence="12">Binds a second Mg(2+) ion via substrate during catalysis.</text>
</comment>
<dbReference type="InterPro" id="IPR000941">
    <property type="entry name" value="Enolase"/>
</dbReference>
<dbReference type="SMART" id="SM01192">
    <property type="entry name" value="Enolase_C"/>
    <property type="match status" value="1"/>
</dbReference>
<evidence type="ECO:0000256" key="11">
    <source>
        <dbReference type="ARBA" id="ARBA00045763"/>
    </source>
</evidence>
<gene>
    <name evidence="12 18" type="primary">eno</name>
    <name evidence="18" type="ORF">HLH48_02825</name>
</gene>
<feature type="binding site" evidence="14">
    <location>
        <position position="285"/>
    </location>
    <ligand>
        <name>substrate</name>
    </ligand>
</feature>
<dbReference type="Gene3D" id="3.30.390.10">
    <property type="entry name" value="Enolase-like, N-terminal domain"/>
    <property type="match status" value="1"/>
</dbReference>
<evidence type="ECO:0000256" key="13">
    <source>
        <dbReference type="PIRSR" id="PIRSR001400-1"/>
    </source>
</evidence>
<accession>A0A7W4NJY1</accession>
<keyword evidence="6 12" id="KW-0964">Secreted</keyword>
<evidence type="ECO:0000256" key="2">
    <source>
        <dbReference type="ARBA" id="ARBA00009604"/>
    </source>
</evidence>
<dbReference type="NCBIfam" id="TIGR01060">
    <property type="entry name" value="eno"/>
    <property type="match status" value="1"/>
</dbReference>
<comment type="similarity">
    <text evidence="2 12">Belongs to the enolase family.</text>
</comment>
<dbReference type="GO" id="GO:0005576">
    <property type="term" value="C:extracellular region"/>
    <property type="evidence" value="ECO:0007669"/>
    <property type="project" value="UniProtKB-SubCell"/>
</dbReference>
<dbReference type="InterPro" id="IPR020811">
    <property type="entry name" value="Enolase_N"/>
</dbReference>
<dbReference type="FunFam" id="3.20.20.120:FF:000001">
    <property type="entry name" value="Enolase"/>
    <property type="match status" value="1"/>
</dbReference>
<dbReference type="PANTHER" id="PTHR11902">
    <property type="entry name" value="ENOLASE"/>
    <property type="match status" value="1"/>
</dbReference>
<sequence>MSAIVDIVAREILDSRGNPTVEVDVELESGAKGRAAVPSGASTGAHEAVELRDGDKSRYGGKGVLKALEHIESEILEALQGAESSDQIAIDEAMIDLDGTPNKARLGANAILAVSLAVAKASAEELQVPLYRYVGGVYARTLPVPMMNIVNGGQHADNPIDIQEFMIQPVGAPTLADAVRVGSEIFAQLKKNLSAAGHNTNVGDEGGFAPGLKSADEALGFITKAVEAAGYRPGEDVTFALDCASTEFYHDGRYVMEGEGKSLDSAGMIGYLADLAARYPIVSIEDGLAEDDWEGWAALTATLGKTVQLVGDDLFVTNPDRLRRGIKAGVANSLLVKVNQIGTLSETLEAVEMAHRAGYTAVMSHRSGETEDSTIADLAVATNCGQIKTGSLSRSDRTAKYNQLIRIENELATAARYAGRSILKTA</sequence>
<name>A0A7W4NJY1_9PROT</name>
<keyword evidence="8 12" id="KW-0460">Magnesium</keyword>
<dbReference type="SFLD" id="SFLDS00001">
    <property type="entry name" value="Enolase"/>
    <property type="match status" value="1"/>
</dbReference>
<evidence type="ECO:0000256" key="6">
    <source>
        <dbReference type="ARBA" id="ARBA00022525"/>
    </source>
</evidence>
<keyword evidence="18" id="KW-0670">Pyruvate</keyword>
<dbReference type="CDD" id="cd03313">
    <property type="entry name" value="enolase"/>
    <property type="match status" value="1"/>
</dbReference>
<dbReference type="Pfam" id="PF03952">
    <property type="entry name" value="Enolase_N"/>
    <property type="match status" value="1"/>
</dbReference>
<dbReference type="GO" id="GO:0000287">
    <property type="term" value="F:magnesium ion binding"/>
    <property type="evidence" value="ECO:0007669"/>
    <property type="project" value="UniProtKB-UniRule"/>
</dbReference>
<evidence type="ECO:0000256" key="3">
    <source>
        <dbReference type="ARBA" id="ARBA00012058"/>
    </source>
</evidence>
<dbReference type="Proteomes" id="UP000589085">
    <property type="component" value="Unassembled WGS sequence"/>
</dbReference>
<feature type="binding site" evidence="14">
    <location>
        <position position="312"/>
    </location>
    <ligand>
        <name>substrate</name>
    </ligand>
</feature>
<dbReference type="EMBL" id="JABEQJ010000002">
    <property type="protein sequence ID" value="MBB2159117.1"/>
    <property type="molecule type" value="Genomic_DNA"/>
</dbReference>
<evidence type="ECO:0000259" key="16">
    <source>
        <dbReference type="SMART" id="SM01192"/>
    </source>
</evidence>
<dbReference type="SFLD" id="SFLDG00178">
    <property type="entry name" value="enolase"/>
    <property type="match status" value="1"/>
</dbReference>
<feature type="active site" description="Proton acceptor" evidence="12 13">
    <location>
        <position position="337"/>
    </location>
</feature>
<comment type="subcellular location">
    <subcellularLocation>
        <location evidence="12">Cytoplasm</location>
    </subcellularLocation>
    <subcellularLocation>
        <location evidence="12">Secreted</location>
    </subcellularLocation>
    <subcellularLocation>
        <location evidence="12">Cell surface</location>
    </subcellularLocation>
    <text evidence="12">Fractions of enolase are present in both the cytoplasm and on the cell surface.</text>
</comment>
<dbReference type="GO" id="GO:0004634">
    <property type="term" value="F:phosphopyruvate hydratase activity"/>
    <property type="evidence" value="ECO:0007669"/>
    <property type="project" value="UniProtKB-UniRule"/>
</dbReference>
<feature type="binding site" evidence="14">
    <location>
        <position position="164"/>
    </location>
    <ligand>
        <name>substrate</name>
    </ligand>
</feature>
<dbReference type="PIRSF" id="PIRSF001400">
    <property type="entry name" value="Enolase"/>
    <property type="match status" value="1"/>
</dbReference>
<dbReference type="InterPro" id="IPR036849">
    <property type="entry name" value="Enolase-like_C_sf"/>
</dbReference>
<protein>
    <recommendedName>
        <fullName evidence="4 12">Enolase</fullName>
        <ecNumber evidence="3 12">4.2.1.11</ecNumber>
    </recommendedName>
    <alternativeName>
        <fullName evidence="12">2-phospho-D-glycerate hydro-lyase</fullName>
    </alternativeName>
    <alternativeName>
        <fullName evidence="12">2-phosphoglycerate dehydratase</fullName>
    </alternativeName>
</protein>
<keyword evidence="7 12" id="KW-0479">Metal-binding</keyword>
<keyword evidence="9 12" id="KW-0324">Glycolysis</keyword>
<proteinExistence type="inferred from homology"/>
<feature type="binding site" evidence="12 15">
    <location>
        <position position="312"/>
    </location>
    <ligand>
        <name>Mg(2+)</name>
        <dbReference type="ChEBI" id="CHEBI:18420"/>
    </ligand>
</feature>
<evidence type="ECO:0000256" key="5">
    <source>
        <dbReference type="ARBA" id="ARBA00022490"/>
    </source>
</evidence>
<dbReference type="GO" id="GO:0009986">
    <property type="term" value="C:cell surface"/>
    <property type="evidence" value="ECO:0007669"/>
    <property type="project" value="UniProtKB-SubCell"/>
</dbReference>
<feature type="binding site" evidence="12">
    <location>
        <position position="337"/>
    </location>
    <ligand>
        <name>(2R)-2-phosphoglycerate</name>
        <dbReference type="ChEBI" id="CHEBI:58289"/>
    </ligand>
</feature>
<dbReference type="FunFam" id="3.30.390.10:FF:000001">
    <property type="entry name" value="Enolase"/>
    <property type="match status" value="1"/>
</dbReference>
<evidence type="ECO:0000256" key="1">
    <source>
        <dbReference type="ARBA" id="ARBA00005031"/>
    </source>
</evidence>
<evidence type="ECO:0000313" key="19">
    <source>
        <dbReference type="Proteomes" id="UP000589085"/>
    </source>
</evidence>
<feature type="active site" description="Proton donor" evidence="12 13">
    <location>
        <position position="205"/>
    </location>
</feature>
<dbReference type="Pfam" id="PF00113">
    <property type="entry name" value="Enolase_C"/>
    <property type="match status" value="1"/>
</dbReference>
<dbReference type="PRINTS" id="PR00148">
    <property type="entry name" value="ENOLASE"/>
</dbReference>
<dbReference type="EC" id="4.2.1.11" evidence="3 12"/>
<organism evidence="18 19">
    <name type="scientific">Gluconacetobacter sacchari</name>
    <dbReference type="NCBI Taxonomy" id="92759"/>
    <lineage>
        <taxon>Bacteria</taxon>
        <taxon>Pseudomonadati</taxon>
        <taxon>Pseudomonadota</taxon>
        <taxon>Alphaproteobacteria</taxon>
        <taxon>Acetobacterales</taxon>
        <taxon>Acetobacteraceae</taxon>
        <taxon>Gluconacetobacter</taxon>
    </lineage>
</organism>
<dbReference type="SFLD" id="SFLDF00002">
    <property type="entry name" value="enolase"/>
    <property type="match status" value="1"/>
</dbReference>
<evidence type="ECO:0000256" key="15">
    <source>
        <dbReference type="PIRSR" id="PIRSR001400-3"/>
    </source>
</evidence>
<dbReference type="AlphaFoldDB" id="A0A7W4NJY1"/>
<feature type="binding site" evidence="12">
    <location>
        <position position="367"/>
    </location>
    <ligand>
        <name>(2R)-2-phosphoglycerate</name>
        <dbReference type="ChEBI" id="CHEBI:58289"/>
    </ligand>
</feature>
<feature type="binding site" evidence="14">
    <location>
        <position position="155"/>
    </location>
    <ligand>
        <name>substrate</name>
    </ligand>
</feature>
<keyword evidence="10 12" id="KW-0456">Lyase</keyword>
<dbReference type="PROSITE" id="PS00164">
    <property type="entry name" value="ENOLASE"/>
    <property type="match status" value="1"/>
</dbReference>
<dbReference type="InterPro" id="IPR029017">
    <property type="entry name" value="Enolase-like_N"/>
</dbReference>
<dbReference type="InterPro" id="IPR020809">
    <property type="entry name" value="Enolase_CS"/>
</dbReference>
<dbReference type="Gene3D" id="3.20.20.120">
    <property type="entry name" value="Enolase-like C-terminal domain"/>
    <property type="match status" value="1"/>
</dbReference>
<dbReference type="SUPFAM" id="SSF51604">
    <property type="entry name" value="Enolase C-terminal domain-like"/>
    <property type="match status" value="1"/>
</dbReference>
<dbReference type="UniPathway" id="UPA00109">
    <property type="reaction ID" value="UER00187"/>
</dbReference>
<dbReference type="SMART" id="SM01193">
    <property type="entry name" value="Enolase_N"/>
    <property type="match status" value="1"/>
</dbReference>
<comment type="caution">
    <text evidence="18">The sequence shown here is derived from an EMBL/GenBank/DDBJ whole genome shotgun (WGS) entry which is preliminary data.</text>
</comment>
<keyword evidence="5 12" id="KW-0963">Cytoplasm</keyword>
<reference evidence="18 19" key="1">
    <citation type="submission" date="2020-04" db="EMBL/GenBank/DDBJ databases">
        <title>Description of novel Gluconacetobacter.</title>
        <authorList>
            <person name="Sombolestani A."/>
        </authorList>
    </citation>
    <scope>NUCLEOTIDE SEQUENCE [LARGE SCALE GENOMIC DNA]</scope>
    <source>
        <strain evidence="18 19">LMG 19747</strain>
    </source>
</reference>
<dbReference type="GO" id="GO:0000015">
    <property type="term" value="C:phosphopyruvate hydratase complex"/>
    <property type="evidence" value="ECO:0007669"/>
    <property type="project" value="InterPro"/>
</dbReference>
<evidence type="ECO:0000256" key="8">
    <source>
        <dbReference type="ARBA" id="ARBA00022842"/>
    </source>
</evidence>
<feature type="binding site" evidence="14">
    <location>
        <begin position="364"/>
        <end position="367"/>
    </location>
    <ligand>
        <name>substrate</name>
    </ligand>
</feature>
<dbReference type="HAMAP" id="MF_00318">
    <property type="entry name" value="Enolase"/>
    <property type="match status" value="1"/>
</dbReference>
<evidence type="ECO:0000256" key="9">
    <source>
        <dbReference type="ARBA" id="ARBA00023152"/>
    </source>
</evidence>
<evidence type="ECO:0000259" key="17">
    <source>
        <dbReference type="SMART" id="SM01193"/>
    </source>
</evidence>
<feature type="binding site" evidence="14">
    <location>
        <position position="388"/>
    </location>
    <ligand>
        <name>substrate</name>
    </ligand>
</feature>
<feature type="binding site" evidence="12 15">
    <location>
        <position position="285"/>
    </location>
    <ligand>
        <name>Mg(2+)</name>
        <dbReference type="ChEBI" id="CHEBI:18420"/>
    </ligand>
</feature>
<dbReference type="RefSeq" id="WP_182995976.1">
    <property type="nucleotide sequence ID" value="NZ_JABEQJ010000002.1"/>
</dbReference>
<feature type="binding site" evidence="12">
    <location>
        <position position="388"/>
    </location>
    <ligand>
        <name>(2R)-2-phosphoglycerate</name>
        <dbReference type="ChEBI" id="CHEBI:58289"/>
    </ligand>
</feature>